<evidence type="ECO:0000256" key="4">
    <source>
        <dbReference type="ARBA" id="ARBA00022833"/>
    </source>
</evidence>
<reference evidence="6 7" key="1">
    <citation type="submission" date="2018-04" db="EMBL/GenBank/DDBJ databases">
        <title>Genomic Encyclopedia of Type Strains, Phase IV (KMG-IV): sequencing the most valuable type-strain genomes for metagenomic binning, comparative biology and taxonomic classification.</title>
        <authorList>
            <person name="Goeker M."/>
        </authorList>
    </citation>
    <scope>NUCLEOTIDE SEQUENCE [LARGE SCALE GENOMIC DNA]</scope>
    <source>
        <strain evidence="6 7">DSM 14823</strain>
    </source>
</reference>
<comment type="similarity">
    <text evidence="1">Belongs to the metallo-beta-lactamase superfamily.</text>
</comment>
<evidence type="ECO:0000256" key="1">
    <source>
        <dbReference type="ARBA" id="ARBA00007749"/>
    </source>
</evidence>
<dbReference type="GO" id="GO:0046872">
    <property type="term" value="F:metal ion binding"/>
    <property type="evidence" value="ECO:0007669"/>
    <property type="project" value="UniProtKB-KW"/>
</dbReference>
<dbReference type="CDD" id="cd07720">
    <property type="entry name" value="OPHC2-like_MBL-fold"/>
    <property type="match status" value="1"/>
</dbReference>
<dbReference type="InterPro" id="IPR001279">
    <property type="entry name" value="Metallo-B-lactamas"/>
</dbReference>
<dbReference type="SUPFAM" id="SSF56281">
    <property type="entry name" value="Metallo-hydrolase/oxidoreductase"/>
    <property type="match status" value="1"/>
</dbReference>
<protein>
    <submittedName>
        <fullName evidence="6">Metallo-beta-lactamase superfamily protein</fullName>
    </submittedName>
</protein>
<keyword evidence="3" id="KW-0378">Hydrolase</keyword>
<dbReference type="Gene3D" id="3.60.15.10">
    <property type="entry name" value="Ribonuclease Z/Hydroxyacylglutathione hydrolase-like"/>
    <property type="match status" value="1"/>
</dbReference>
<evidence type="ECO:0000313" key="7">
    <source>
        <dbReference type="Proteomes" id="UP000245959"/>
    </source>
</evidence>
<dbReference type="PANTHER" id="PTHR42978">
    <property type="entry name" value="QUORUM-QUENCHING LACTONASE YTNP-RELATED-RELATED"/>
    <property type="match status" value="1"/>
</dbReference>
<name>A0A2U1AJJ6_9BACT</name>
<dbReference type="Proteomes" id="UP000245959">
    <property type="component" value="Unassembled WGS sequence"/>
</dbReference>
<evidence type="ECO:0000313" key="6">
    <source>
        <dbReference type="EMBL" id="PVY36604.1"/>
    </source>
</evidence>
<dbReference type="InterPro" id="IPR036866">
    <property type="entry name" value="RibonucZ/Hydroxyglut_hydro"/>
</dbReference>
<evidence type="ECO:0000259" key="5">
    <source>
        <dbReference type="SMART" id="SM00849"/>
    </source>
</evidence>
<sequence>MTKWLLAGVAMISAVIAAEPPNRQFRFGSFEVTAVQDASSAMRAELFPGIPGTEFRRLAGAQRAPSSVNVFVLKRGGKLILVDAGNGGKRGAMLRKLEQDGIPPEKIDCILLTHMHGDHIGGLLGRDGKAAFPNAVVYVSAPEREYWQSAAGARGELARKVLQSYAGRVKEFRFGEEVLPGVRALDASGHTPGHTVFETDSLLIVGDLFHAAAIQIPRPEICAAYDMEPSKAVQARRRFCDLAAAASKPVAGMHLPYPGIGRISRNAAGYVYSPEK</sequence>
<proteinExistence type="inferred from homology"/>
<feature type="domain" description="Metallo-beta-lactamase" evidence="5">
    <location>
        <begin position="67"/>
        <end position="254"/>
    </location>
</feature>
<dbReference type="GeneID" id="78296728"/>
<comment type="caution">
    <text evidence="6">The sequence shown here is derived from an EMBL/GenBank/DDBJ whole genome shotgun (WGS) entry which is preliminary data.</text>
</comment>
<dbReference type="SMART" id="SM00849">
    <property type="entry name" value="Lactamase_B"/>
    <property type="match status" value="1"/>
</dbReference>
<gene>
    <name evidence="6" type="ORF">C8D82_13410</name>
</gene>
<dbReference type="RefSeq" id="WP_165833154.1">
    <property type="nucleotide sequence ID" value="NZ_CABMMC010000001.1"/>
</dbReference>
<dbReference type="AlphaFoldDB" id="A0A2U1AJJ6"/>
<keyword evidence="7" id="KW-1185">Reference proteome</keyword>
<accession>A0A2U1AJJ6</accession>
<dbReference type="Pfam" id="PF00753">
    <property type="entry name" value="Lactamase_B"/>
    <property type="match status" value="1"/>
</dbReference>
<evidence type="ECO:0000256" key="3">
    <source>
        <dbReference type="ARBA" id="ARBA00022801"/>
    </source>
</evidence>
<dbReference type="PANTHER" id="PTHR42978:SF6">
    <property type="entry name" value="QUORUM-QUENCHING LACTONASE YTNP-RELATED"/>
    <property type="match status" value="1"/>
</dbReference>
<dbReference type="InterPro" id="IPR051013">
    <property type="entry name" value="MBL_superfamily_lactonases"/>
</dbReference>
<keyword evidence="2" id="KW-0479">Metal-binding</keyword>
<keyword evidence="4" id="KW-0862">Zinc</keyword>
<organism evidence="6 7">
    <name type="scientific">Victivallis vadensis</name>
    <dbReference type="NCBI Taxonomy" id="172901"/>
    <lineage>
        <taxon>Bacteria</taxon>
        <taxon>Pseudomonadati</taxon>
        <taxon>Lentisphaerota</taxon>
        <taxon>Lentisphaeria</taxon>
        <taxon>Victivallales</taxon>
        <taxon>Victivallaceae</taxon>
        <taxon>Victivallis</taxon>
    </lineage>
</organism>
<evidence type="ECO:0000256" key="2">
    <source>
        <dbReference type="ARBA" id="ARBA00022723"/>
    </source>
</evidence>
<dbReference type="EMBL" id="QEKH01000034">
    <property type="protein sequence ID" value="PVY36604.1"/>
    <property type="molecule type" value="Genomic_DNA"/>
</dbReference>
<dbReference type="GO" id="GO:0016787">
    <property type="term" value="F:hydrolase activity"/>
    <property type="evidence" value="ECO:0007669"/>
    <property type="project" value="UniProtKB-KW"/>
</dbReference>